<name>A0AAN7LCA4_TRANT</name>
<comment type="caution">
    <text evidence="1">The sequence shown here is derived from an EMBL/GenBank/DDBJ whole genome shotgun (WGS) entry which is preliminary data.</text>
</comment>
<reference evidence="1 2" key="1">
    <citation type="journal article" date="2023" name="Hortic Res">
        <title>Pangenome of water caltrop reveals structural variations and asymmetric subgenome divergence after allopolyploidization.</title>
        <authorList>
            <person name="Zhang X."/>
            <person name="Chen Y."/>
            <person name="Wang L."/>
            <person name="Yuan Y."/>
            <person name="Fang M."/>
            <person name="Shi L."/>
            <person name="Lu R."/>
            <person name="Comes H.P."/>
            <person name="Ma Y."/>
            <person name="Chen Y."/>
            <person name="Huang G."/>
            <person name="Zhou Y."/>
            <person name="Zheng Z."/>
            <person name="Qiu Y."/>
        </authorList>
    </citation>
    <scope>NUCLEOTIDE SEQUENCE [LARGE SCALE GENOMIC DNA]</scope>
    <source>
        <strain evidence="1">F231</strain>
    </source>
</reference>
<gene>
    <name evidence="1" type="ORF">SAY86_016031</name>
</gene>
<dbReference type="AlphaFoldDB" id="A0AAN7LCA4"/>
<dbReference type="Proteomes" id="UP001346149">
    <property type="component" value="Unassembled WGS sequence"/>
</dbReference>
<protein>
    <submittedName>
        <fullName evidence="1">Uncharacterized protein</fullName>
    </submittedName>
</protein>
<keyword evidence="2" id="KW-1185">Reference proteome</keyword>
<dbReference type="EMBL" id="JAXQNO010000016">
    <property type="protein sequence ID" value="KAK4781929.1"/>
    <property type="molecule type" value="Genomic_DNA"/>
</dbReference>
<sequence length="119" mass="13217">MDHKSQLRTGHQFEIGSLEGRSVHEPEDKSHICGSENITQKSDLISVSEGGPFSGVSLVGRMEMLIYGVCRSIKTVIFSNKLNFLMPFGPLAIVVHLLTDNQVKNGCIFSTFCYGIYFM</sequence>
<organism evidence="1 2">
    <name type="scientific">Trapa natans</name>
    <name type="common">Water chestnut</name>
    <dbReference type="NCBI Taxonomy" id="22666"/>
    <lineage>
        <taxon>Eukaryota</taxon>
        <taxon>Viridiplantae</taxon>
        <taxon>Streptophyta</taxon>
        <taxon>Embryophyta</taxon>
        <taxon>Tracheophyta</taxon>
        <taxon>Spermatophyta</taxon>
        <taxon>Magnoliopsida</taxon>
        <taxon>eudicotyledons</taxon>
        <taxon>Gunneridae</taxon>
        <taxon>Pentapetalae</taxon>
        <taxon>rosids</taxon>
        <taxon>malvids</taxon>
        <taxon>Myrtales</taxon>
        <taxon>Lythraceae</taxon>
        <taxon>Trapa</taxon>
    </lineage>
</organism>
<evidence type="ECO:0000313" key="2">
    <source>
        <dbReference type="Proteomes" id="UP001346149"/>
    </source>
</evidence>
<accession>A0AAN7LCA4</accession>
<proteinExistence type="predicted"/>
<evidence type="ECO:0000313" key="1">
    <source>
        <dbReference type="EMBL" id="KAK4781929.1"/>
    </source>
</evidence>